<sequence length="281" mass="32441">MKKKITVVVALVVLIAAAVSSLFIISFTKKADMIPVLTYHRLLLEGENKLYKNQPDVLSVEAFEKQMKWLHDNGYHTMTIHELDQFLNEKKEFPAKTVMIQFDDGRRDVKHYAYSILKKYDLHAIENIITSRTNRNDGPWDPDKHQFMKMNDIKDTLGVFELGAHTDNLHNLGEDGKGDMLKKSDEEILKDLKLNRNLLNQTELFVYPFGHYTSHTADLIKEAGFKYAFTTKTGYVSQNDDPYQLARQGIGPKVTIKDFENISEVNSFKNKAKRFVKHITN</sequence>
<keyword evidence="1" id="KW-0732">Signal</keyword>
<evidence type="ECO:0000313" key="4">
    <source>
        <dbReference type="Proteomes" id="UP000182762"/>
    </source>
</evidence>
<evidence type="ECO:0000256" key="1">
    <source>
        <dbReference type="ARBA" id="ARBA00022729"/>
    </source>
</evidence>
<dbReference type="PROSITE" id="PS51677">
    <property type="entry name" value="NODB"/>
    <property type="match status" value="1"/>
</dbReference>
<organism evidence="3 4">
    <name type="scientific">Priestia endophytica DSM 13796</name>
    <dbReference type="NCBI Taxonomy" id="1121089"/>
    <lineage>
        <taxon>Bacteria</taxon>
        <taxon>Bacillati</taxon>
        <taxon>Bacillota</taxon>
        <taxon>Bacilli</taxon>
        <taxon>Bacillales</taxon>
        <taxon>Bacillaceae</taxon>
        <taxon>Priestia</taxon>
    </lineage>
</organism>
<dbReference type="GeneID" id="93710925"/>
<proteinExistence type="predicted"/>
<dbReference type="RefSeq" id="WP_061804770.1">
    <property type="nucleotide sequence ID" value="NZ_FOXX01000005.1"/>
</dbReference>
<dbReference type="InterPro" id="IPR002509">
    <property type="entry name" value="NODB_dom"/>
</dbReference>
<keyword evidence="4" id="KW-1185">Reference proteome</keyword>
<comment type="caution">
    <text evidence="3">The sequence shown here is derived from an EMBL/GenBank/DDBJ whole genome shotgun (WGS) entry which is preliminary data.</text>
</comment>
<protein>
    <submittedName>
        <fullName evidence="3">Polysaccharide deacetylase</fullName>
    </submittedName>
</protein>
<dbReference type="EMBL" id="FOXX01000005">
    <property type="protein sequence ID" value="SFQ60454.1"/>
    <property type="molecule type" value="Genomic_DNA"/>
</dbReference>
<dbReference type="PANTHER" id="PTHR34216">
    <property type="match status" value="1"/>
</dbReference>
<dbReference type="Proteomes" id="UP000182762">
    <property type="component" value="Unassembled WGS sequence"/>
</dbReference>
<gene>
    <name evidence="3" type="ORF">SAMN02745910_02269</name>
</gene>
<evidence type="ECO:0000259" key="2">
    <source>
        <dbReference type="PROSITE" id="PS51677"/>
    </source>
</evidence>
<dbReference type="PANTHER" id="PTHR34216:SF13">
    <property type="entry name" value="XYLANASE_CHITIN DEACETYLASE"/>
    <property type="match status" value="1"/>
</dbReference>
<dbReference type="InterPro" id="IPR011330">
    <property type="entry name" value="Glyco_hydro/deAcase_b/a-brl"/>
</dbReference>
<dbReference type="Gene3D" id="3.20.20.370">
    <property type="entry name" value="Glycoside hydrolase/deacetylase"/>
    <property type="match status" value="1"/>
</dbReference>
<dbReference type="Pfam" id="PF01522">
    <property type="entry name" value="Polysacc_deac_1"/>
    <property type="match status" value="1"/>
</dbReference>
<feature type="domain" description="NodB homology" evidence="2">
    <location>
        <begin position="96"/>
        <end position="281"/>
    </location>
</feature>
<dbReference type="SUPFAM" id="SSF88713">
    <property type="entry name" value="Glycoside hydrolase/deacetylase"/>
    <property type="match status" value="1"/>
</dbReference>
<accession>A0A1I5ZVF7</accession>
<reference evidence="3 4" key="1">
    <citation type="submission" date="2016-10" db="EMBL/GenBank/DDBJ databases">
        <authorList>
            <person name="Varghese N."/>
            <person name="Submissions S."/>
        </authorList>
    </citation>
    <scope>NUCLEOTIDE SEQUENCE [LARGE SCALE GENOMIC DNA]</scope>
    <source>
        <strain evidence="3 4">DSM 13796</strain>
    </source>
</reference>
<evidence type="ECO:0000313" key="3">
    <source>
        <dbReference type="EMBL" id="SFQ60454.1"/>
    </source>
</evidence>
<name>A0A1I5ZVF7_9BACI</name>
<dbReference type="InterPro" id="IPR051398">
    <property type="entry name" value="Polysacch_Deacetylase"/>
</dbReference>